<dbReference type="AlphaFoldDB" id="A0A8S1KXV5"/>
<name>A0A8S1KXV5_PARPR</name>
<dbReference type="Proteomes" id="UP000688137">
    <property type="component" value="Unassembled WGS sequence"/>
</dbReference>
<accession>A0A8S1KXV5</accession>
<dbReference type="EMBL" id="CAJJDM010000028">
    <property type="protein sequence ID" value="CAD8060018.1"/>
    <property type="molecule type" value="Genomic_DNA"/>
</dbReference>
<gene>
    <name evidence="2" type="ORF">PPRIM_AZ9-3.1.T0290314</name>
</gene>
<dbReference type="PANTHER" id="PTHR14845">
    <property type="entry name" value="COILED-COIL DOMAIN-CONTAINING 166"/>
    <property type="match status" value="1"/>
</dbReference>
<keyword evidence="3" id="KW-1185">Reference proteome</keyword>
<keyword evidence="1" id="KW-0175">Coiled coil</keyword>
<dbReference type="PANTHER" id="PTHR14845:SF0">
    <property type="entry name" value="DUF4515 DOMAIN-CONTAINING PROTEIN"/>
    <property type="match status" value="1"/>
</dbReference>
<sequence>MLLQLYDDLRKQTTEEIERVIQRKDDKLKQLEKEKTEQDIRYKDELQKINEELNKRSHFKDEKENLIKEIHDLKEEMIKKDYAHKKILIFNQILVLKSNKLKNRNQYLKSYIANEVTKQTNKIEIMKYQSNTKVQELEMQLRNLRNLLDQRSKELKTFKALAQMILDQRSDIEQFVLQTIDQVKNEMQIENKFKRIVAYLIYHKNHKIQNKTKLIQMIWIQRKRKVVKDTFLKNELRNPTNKLEILTQSLQILNRCQFIQ</sequence>
<protein>
    <submittedName>
        <fullName evidence="2">Uncharacterized protein</fullName>
    </submittedName>
</protein>
<reference evidence="2" key="1">
    <citation type="submission" date="2021-01" db="EMBL/GenBank/DDBJ databases">
        <authorList>
            <consortium name="Genoscope - CEA"/>
            <person name="William W."/>
        </authorList>
    </citation>
    <scope>NUCLEOTIDE SEQUENCE</scope>
</reference>
<evidence type="ECO:0000313" key="3">
    <source>
        <dbReference type="Proteomes" id="UP000688137"/>
    </source>
</evidence>
<proteinExistence type="predicted"/>
<evidence type="ECO:0000256" key="1">
    <source>
        <dbReference type="SAM" id="Coils"/>
    </source>
</evidence>
<comment type="caution">
    <text evidence="2">The sequence shown here is derived from an EMBL/GenBank/DDBJ whole genome shotgun (WGS) entry which is preliminary data.</text>
</comment>
<evidence type="ECO:0000313" key="2">
    <source>
        <dbReference type="EMBL" id="CAD8060018.1"/>
    </source>
</evidence>
<feature type="coiled-coil region" evidence="1">
    <location>
        <begin position="10"/>
        <end position="80"/>
    </location>
</feature>
<organism evidence="2 3">
    <name type="scientific">Paramecium primaurelia</name>
    <dbReference type="NCBI Taxonomy" id="5886"/>
    <lineage>
        <taxon>Eukaryota</taxon>
        <taxon>Sar</taxon>
        <taxon>Alveolata</taxon>
        <taxon>Ciliophora</taxon>
        <taxon>Intramacronucleata</taxon>
        <taxon>Oligohymenophorea</taxon>
        <taxon>Peniculida</taxon>
        <taxon>Parameciidae</taxon>
        <taxon>Paramecium</taxon>
    </lineage>
</organism>
<feature type="coiled-coil region" evidence="1">
    <location>
        <begin position="127"/>
        <end position="154"/>
    </location>
</feature>